<evidence type="ECO:0000313" key="7">
    <source>
        <dbReference type="EMBL" id="KAL3699786.1"/>
    </source>
</evidence>
<protein>
    <recommendedName>
        <fullName evidence="6">SWIM-type domain-containing protein</fullName>
    </recommendedName>
</protein>
<sequence>MEAEVSENTQSLSSLPQEITSLKDLHFPSEQAAFDYYFEYARLHGFVARRGGSKKSQDGMITKRYFVCHCEGKPAPKESMVAEKSRKRPSRRCQCLASISIGLSITTGKEDWVVQKHVVEHNHPLLTVEEVGHLSANRFIPLESQAMIKIFKKAGICVSDMVRFFKAEKDGAPLTFTAKDIYNFLDKDCLGMDLSLLPRRGDAMEVIKALKDKAEKDPKFFYQFTVDEDGRLEHLMWVHSQARSAARLFADVVLFDTTYKMNRYEMPFGVFVGVNNHGQSILLGACLLRNETIPSFSWVFKNWLSAMGRSPVSILTDQDKSMREAIEVELPETKHAFCMWHIMRKFPHWFAGKLTSRYQDFIQGFYLVLHQDTIQAFEESWSTLIESYGLRDDTHISDLFLLRDYWAPAFLRPYFFAGLSTTQRSESINAFMNGYMGKQTSLVEFVEAFDRAFDSRADASVKATGADKLFPPSTLTSTRIEKKAQEKLTAYSFNLFQKQLVLSNEYIVEGSYIFHYDSPERRWFTRFSADTDDIWCICQEFQFKGILCRHALKALIHHGVMELPDKYLPERSCQQPSIFTQRCSNKQAIEANPVLNLGSEGELWRKTFMSKATCLASSSVAKPELRQQLDQDINRMMEYTMSKSATTVDETTTTEKQTVGVSYLDTSLRNNSVLIDKAESQFGRILDIDNPPVVVTKGRPKGKRQNTSTSERQPRLCRACNKMSLHDSRNCPSKNTS</sequence>
<dbReference type="Pfam" id="PF03101">
    <property type="entry name" value="FAR1"/>
    <property type="match status" value="1"/>
</dbReference>
<evidence type="ECO:0000259" key="6">
    <source>
        <dbReference type="PROSITE" id="PS50966"/>
    </source>
</evidence>
<dbReference type="PANTHER" id="PTHR47718:SF9">
    <property type="entry name" value="PROTEIN FAR1-RELATED SEQUENCE"/>
    <property type="match status" value="1"/>
</dbReference>
<evidence type="ECO:0000256" key="4">
    <source>
        <dbReference type="PROSITE-ProRule" id="PRU00325"/>
    </source>
</evidence>
<keyword evidence="8" id="KW-1185">Reference proteome</keyword>
<dbReference type="Pfam" id="PF10551">
    <property type="entry name" value="MULE"/>
    <property type="match status" value="1"/>
</dbReference>
<organism evidence="7 8">
    <name type="scientific">Riccia sorocarpa</name>
    <dbReference type="NCBI Taxonomy" id="122646"/>
    <lineage>
        <taxon>Eukaryota</taxon>
        <taxon>Viridiplantae</taxon>
        <taxon>Streptophyta</taxon>
        <taxon>Embryophyta</taxon>
        <taxon>Marchantiophyta</taxon>
        <taxon>Marchantiopsida</taxon>
        <taxon>Marchantiidae</taxon>
        <taxon>Marchantiales</taxon>
        <taxon>Ricciaceae</taxon>
        <taxon>Riccia</taxon>
    </lineage>
</organism>
<dbReference type="Proteomes" id="UP001633002">
    <property type="component" value="Unassembled WGS sequence"/>
</dbReference>
<comment type="caution">
    <text evidence="7">The sequence shown here is derived from an EMBL/GenBank/DDBJ whole genome shotgun (WGS) entry which is preliminary data.</text>
</comment>
<keyword evidence="1" id="KW-0479">Metal-binding</keyword>
<gene>
    <name evidence="7" type="ORF">R1sor_017808</name>
</gene>
<name>A0ABD3I8D0_9MARC</name>
<keyword evidence="3" id="KW-0862">Zinc</keyword>
<dbReference type="InterPro" id="IPR018289">
    <property type="entry name" value="MULE_transposase_dom"/>
</dbReference>
<evidence type="ECO:0000256" key="2">
    <source>
        <dbReference type="ARBA" id="ARBA00022771"/>
    </source>
</evidence>
<dbReference type="Pfam" id="PF04434">
    <property type="entry name" value="SWIM"/>
    <property type="match status" value="1"/>
</dbReference>
<feature type="region of interest" description="Disordered" evidence="5">
    <location>
        <begin position="693"/>
        <end position="715"/>
    </location>
</feature>
<feature type="domain" description="SWIM-type" evidence="6">
    <location>
        <begin position="527"/>
        <end position="559"/>
    </location>
</feature>
<accession>A0ABD3I8D0</accession>
<evidence type="ECO:0000256" key="3">
    <source>
        <dbReference type="ARBA" id="ARBA00022833"/>
    </source>
</evidence>
<dbReference type="AlphaFoldDB" id="A0ABD3I8D0"/>
<dbReference type="InterPro" id="IPR006564">
    <property type="entry name" value="Znf_PMZ"/>
</dbReference>
<dbReference type="Pfam" id="PF26175">
    <property type="entry name" value="HTH_FAR1"/>
    <property type="match status" value="1"/>
</dbReference>
<reference evidence="7 8" key="1">
    <citation type="submission" date="2024-09" db="EMBL/GenBank/DDBJ databases">
        <title>Chromosome-scale assembly of Riccia sorocarpa.</title>
        <authorList>
            <person name="Paukszto L."/>
        </authorList>
    </citation>
    <scope>NUCLEOTIDE SEQUENCE [LARGE SCALE GENOMIC DNA]</scope>
    <source>
        <strain evidence="7">LP-2024</strain>
        <tissue evidence="7">Aerial parts of the thallus</tissue>
    </source>
</reference>
<evidence type="ECO:0000256" key="1">
    <source>
        <dbReference type="ARBA" id="ARBA00022723"/>
    </source>
</evidence>
<dbReference type="InterPro" id="IPR007527">
    <property type="entry name" value="Znf_SWIM"/>
</dbReference>
<dbReference type="InterPro" id="IPR058778">
    <property type="entry name" value="HTH_FAR1-11-like"/>
</dbReference>
<keyword evidence="2 4" id="KW-0863">Zinc-finger</keyword>
<evidence type="ECO:0000313" key="8">
    <source>
        <dbReference type="Proteomes" id="UP001633002"/>
    </source>
</evidence>
<dbReference type="PROSITE" id="PS50966">
    <property type="entry name" value="ZF_SWIM"/>
    <property type="match status" value="1"/>
</dbReference>
<evidence type="ECO:0000256" key="5">
    <source>
        <dbReference type="SAM" id="MobiDB-lite"/>
    </source>
</evidence>
<dbReference type="InterPro" id="IPR004330">
    <property type="entry name" value="FAR1_DNA_bnd_dom"/>
</dbReference>
<dbReference type="SMART" id="SM00575">
    <property type="entry name" value="ZnF_PMZ"/>
    <property type="match status" value="1"/>
</dbReference>
<proteinExistence type="predicted"/>
<dbReference type="EMBL" id="JBJQOH010000001">
    <property type="protein sequence ID" value="KAL3699786.1"/>
    <property type="molecule type" value="Genomic_DNA"/>
</dbReference>
<dbReference type="GO" id="GO:0008270">
    <property type="term" value="F:zinc ion binding"/>
    <property type="evidence" value="ECO:0007669"/>
    <property type="project" value="UniProtKB-KW"/>
</dbReference>
<dbReference type="PANTHER" id="PTHR47718">
    <property type="entry name" value="OS01G0519700 PROTEIN"/>
    <property type="match status" value="1"/>
</dbReference>